<accession>A0A8S5M712</accession>
<dbReference type="EMBL" id="BK014839">
    <property type="protein sequence ID" value="DAD78121.1"/>
    <property type="molecule type" value="Genomic_DNA"/>
</dbReference>
<name>A0A8S5M712_9CAUD</name>
<proteinExistence type="predicted"/>
<sequence length="336" mass="39178">MYYQVTFWYELDKFIYTPDDEKHAIDHWDAITDCVKDFKQYLATKLTNFELLDWDFDEQNEFLYLYFYTDTDLTNNNIEAVIFGDEKVFETSTEQSFYYGEVHDYDYYEEPYQDMADIEIDILVSKPEITAKSDNEDNEMPLEESSQKLQESSVIKQEVELSPDELLQWGWDNNGDHSVFYVKKLHVIDSAKSLAEEEFVKTYSTETAAKKAFNSYLKETPVTENIKKDAGDVEQGVEVFNHAMGADVSESFWQNYPARYKVYYDIHTNSVLEGGSDDLAEAEEIAKACIERLSENPWEDKEDIESAIDSVIIYDTLEDLDVTTSDVEKMKTLFVD</sequence>
<reference evidence="1" key="1">
    <citation type="journal article" date="2021" name="Proc. Natl. Acad. Sci. U.S.A.">
        <title>A Catalog of Tens of Thousands of Viruses from Human Metagenomes Reveals Hidden Associations with Chronic Diseases.</title>
        <authorList>
            <person name="Tisza M.J."/>
            <person name="Buck C.B."/>
        </authorList>
    </citation>
    <scope>NUCLEOTIDE SEQUENCE</scope>
    <source>
        <strain evidence="1">Ctrgt10</strain>
    </source>
</reference>
<evidence type="ECO:0000313" key="1">
    <source>
        <dbReference type="EMBL" id="DAD78121.1"/>
    </source>
</evidence>
<organism evidence="1">
    <name type="scientific">Siphoviridae sp. ctrgt10</name>
    <dbReference type="NCBI Taxonomy" id="2826479"/>
    <lineage>
        <taxon>Viruses</taxon>
        <taxon>Duplodnaviria</taxon>
        <taxon>Heunggongvirae</taxon>
        <taxon>Uroviricota</taxon>
        <taxon>Caudoviricetes</taxon>
    </lineage>
</organism>
<protein>
    <submittedName>
        <fullName evidence="1">Uncharacterized protein</fullName>
    </submittedName>
</protein>